<evidence type="ECO:0000313" key="5">
    <source>
        <dbReference type="Proteomes" id="UP000054485"/>
    </source>
</evidence>
<dbReference type="PRINTS" id="PR00320">
    <property type="entry name" value="GPROTEINBRPT"/>
</dbReference>
<dbReference type="PANTHER" id="PTHR19848:SF8">
    <property type="entry name" value="F-BOX AND WD REPEAT DOMAIN CONTAINING 7"/>
    <property type="match status" value="1"/>
</dbReference>
<dbReference type="PROSITE" id="PS50082">
    <property type="entry name" value="WD_REPEATS_2"/>
    <property type="match status" value="5"/>
</dbReference>
<accession>A0A0C9ZP07</accession>
<dbReference type="InParanoid" id="A0A0C9ZP07"/>
<keyword evidence="5" id="KW-1185">Reference proteome</keyword>
<dbReference type="EMBL" id="KN835344">
    <property type="protein sequence ID" value="KIK39400.1"/>
    <property type="molecule type" value="Genomic_DNA"/>
</dbReference>
<evidence type="ECO:0000256" key="2">
    <source>
        <dbReference type="ARBA" id="ARBA00022737"/>
    </source>
</evidence>
<dbReference type="STRING" id="930992.A0A0C9ZP07"/>
<dbReference type="InterPro" id="IPR001680">
    <property type="entry name" value="WD40_rpt"/>
</dbReference>
<proteinExistence type="predicted"/>
<reference evidence="4 5" key="1">
    <citation type="submission" date="2014-04" db="EMBL/GenBank/DDBJ databases">
        <authorList>
            <consortium name="DOE Joint Genome Institute"/>
            <person name="Kuo A."/>
            <person name="Ruytinx J."/>
            <person name="Rineau F."/>
            <person name="Colpaert J."/>
            <person name="Kohler A."/>
            <person name="Nagy L.G."/>
            <person name="Floudas D."/>
            <person name="Copeland A."/>
            <person name="Barry K.W."/>
            <person name="Cichocki N."/>
            <person name="Veneault-Fourrey C."/>
            <person name="LaButti K."/>
            <person name="Lindquist E.A."/>
            <person name="Lipzen A."/>
            <person name="Lundell T."/>
            <person name="Morin E."/>
            <person name="Murat C."/>
            <person name="Sun H."/>
            <person name="Tunlid A."/>
            <person name="Henrissat B."/>
            <person name="Grigoriev I.V."/>
            <person name="Hibbett D.S."/>
            <person name="Martin F."/>
            <person name="Nordberg H.P."/>
            <person name="Cantor M.N."/>
            <person name="Hua S.X."/>
        </authorList>
    </citation>
    <scope>NUCLEOTIDE SEQUENCE [LARGE SCALE GENOMIC DNA]</scope>
    <source>
        <strain evidence="4 5">UH-Slu-Lm8-n1</strain>
    </source>
</reference>
<dbReference type="Proteomes" id="UP000054485">
    <property type="component" value="Unassembled WGS sequence"/>
</dbReference>
<dbReference type="InterPro" id="IPR019775">
    <property type="entry name" value="WD40_repeat_CS"/>
</dbReference>
<dbReference type="InterPro" id="IPR015943">
    <property type="entry name" value="WD40/YVTN_repeat-like_dom_sf"/>
</dbReference>
<name>A0A0C9ZP07_9AGAM</name>
<feature type="repeat" description="WD" evidence="3">
    <location>
        <begin position="49"/>
        <end position="81"/>
    </location>
</feature>
<dbReference type="AlphaFoldDB" id="A0A0C9ZP07"/>
<keyword evidence="1 3" id="KW-0853">WD repeat</keyword>
<dbReference type="SUPFAM" id="SSF50978">
    <property type="entry name" value="WD40 repeat-like"/>
    <property type="match status" value="1"/>
</dbReference>
<dbReference type="PROSITE" id="PS50294">
    <property type="entry name" value="WD_REPEATS_REGION"/>
    <property type="match status" value="4"/>
</dbReference>
<dbReference type="HOGENOM" id="CLU_000288_57_33_1"/>
<dbReference type="InterPro" id="IPR036322">
    <property type="entry name" value="WD40_repeat_dom_sf"/>
</dbReference>
<dbReference type="PROSITE" id="PS00678">
    <property type="entry name" value="WD_REPEATS_1"/>
    <property type="match status" value="1"/>
</dbReference>
<dbReference type="OrthoDB" id="2670895at2759"/>
<evidence type="ECO:0008006" key="6">
    <source>
        <dbReference type="Google" id="ProtNLM"/>
    </source>
</evidence>
<dbReference type="InterPro" id="IPR020472">
    <property type="entry name" value="WD40_PAC1"/>
</dbReference>
<sequence length="241" mass="26960">MVGDPWEGHNDAVWCIDWYPNALEIVTGSRDGTIRRWNPHTGRSIAPSIEAGHGWVFAVKYSPKGDKFMSGGVDEIIRVWSKDGKLLILIKGHEHSVTSLCWSKDGAHIFSASVDNTIRIWQSVDGKQLVVLRGHTHSINSFRLTPNERHLVSASTDCSIRIWDLETNQQVGDPLLHDDELFAVVVFPDGQYIASAGVEAKIYVWNLEAALKQHGGDQVEVRICNVFQCVYYRFGCRLGCG</sequence>
<organism evidence="4 5">
    <name type="scientific">Suillus luteus UH-Slu-Lm8-n1</name>
    <dbReference type="NCBI Taxonomy" id="930992"/>
    <lineage>
        <taxon>Eukaryota</taxon>
        <taxon>Fungi</taxon>
        <taxon>Dikarya</taxon>
        <taxon>Basidiomycota</taxon>
        <taxon>Agaricomycotina</taxon>
        <taxon>Agaricomycetes</taxon>
        <taxon>Agaricomycetidae</taxon>
        <taxon>Boletales</taxon>
        <taxon>Suillineae</taxon>
        <taxon>Suillaceae</taxon>
        <taxon>Suillus</taxon>
    </lineage>
</organism>
<dbReference type="Pfam" id="PF00400">
    <property type="entry name" value="WD40"/>
    <property type="match status" value="5"/>
</dbReference>
<keyword evidence="2" id="KW-0677">Repeat</keyword>
<evidence type="ECO:0000313" key="4">
    <source>
        <dbReference type="EMBL" id="KIK39400.1"/>
    </source>
</evidence>
<reference evidence="5" key="2">
    <citation type="submission" date="2015-01" db="EMBL/GenBank/DDBJ databases">
        <title>Evolutionary Origins and Diversification of the Mycorrhizal Mutualists.</title>
        <authorList>
            <consortium name="DOE Joint Genome Institute"/>
            <consortium name="Mycorrhizal Genomics Consortium"/>
            <person name="Kohler A."/>
            <person name="Kuo A."/>
            <person name="Nagy L.G."/>
            <person name="Floudas D."/>
            <person name="Copeland A."/>
            <person name="Barry K.W."/>
            <person name="Cichocki N."/>
            <person name="Veneault-Fourrey C."/>
            <person name="LaButti K."/>
            <person name="Lindquist E.A."/>
            <person name="Lipzen A."/>
            <person name="Lundell T."/>
            <person name="Morin E."/>
            <person name="Murat C."/>
            <person name="Riley R."/>
            <person name="Ohm R."/>
            <person name="Sun H."/>
            <person name="Tunlid A."/>
            <person name="Henrissat B."/>
            <person name="Grigoriev I.V."/>
            <person name="Hibbett D.S."/>
            <person name="Martin F."/>
        </authorList>
    </citation>
    <scope>NUCLEOTIDE SEQUENCE [LARGE SCALE GENOMIC DNA]</scope>
    <source>
        <strain evidence="5">UH-Slu-Lm8-n1</strain>
    </source>
</reference>
<feature type="repeat" description="WD" evidence="3">
    <location>
        <begin position="6"/>
        <end position="47"/>
    </location>
</feature>
<protein>
    <recommendedName>
        <fullName evidence="6">WD40 repeat-like protein</fullName>
    </recommendedName>
</protein>
<gene>
    <name evidence="4" type="ORF">CY34DRAFT_89290</name>
</gene>
<feature type="repeat" description="WD" evidence="3">
    <location>
        <begin position="90"/>
        <end position="131"/>
    </location>
</feature>
<evidence type="ECO:0000256" key="1">
    <source>
        <dbReference type="ARBA" id="ARBA00022574"/>
    </source>
</evidence>
<dbReference type="Gene3D" id="2.130.10.10">
    <property type="entry name" value="YVTN repeat-like/Quinoprotein amine dehydrogenase"/>
    <property type="match status" value="2"/>
</dbReference>
<evidence type="ECO:0000256" key="3">
    <source>
        <dbReference type="PROSITE-ProRule" id="PRU00221"/>
    </source>
</evidence>
<feature type="repeat" description="WD" evidence="3">
    <location>
        <begin position="132"/>
        <end position="173"/>
    </location>
</feature>
<dbReference type="SMART" id="SM00320">
    <property type="entry name" value="WD40"/>
    <property type="match status" value="5"/>
</dbReference>
<dbReference type="CDD" id="cd00200">
    <property type="entry name" value="WD40"/>
    <property type="match status" value="1"/>
</dbReference>
<dbReference type="PANTHER" id="PTHR19848">
    <property type="entry name" value="WD40 REPEAT PROTEIN"/>
    <property type="match status" value="1"/>
</dbReference>
<feature type="repeat" description="WD" evidence="3">
    <location>
        <begin position="177"/>
        <end position="208"/>
    </location>
</feature>